<dbReference type="AlphaFoldDB" id="A0A4R3J733"/>
<evidence type="ECO:0000313" key="3">
    <source>
        <dbReference type="Proteomes" id="UP000295304"/>
    </source>
</evidence>
<dbReference type="PANTHER" id="PTHR42673:SF4">
    <property type="entry name" value="MALEYLACETOACETATE ISOMERASE"/>
    <property type="match status" value="1"/>
</dbReference>
<dbReference type="SFLD" id="SFLDS00019">
    <property type="entry name" value="Glutathione_Transferase_(cytos"/>
    <property type="match status" value="1"/>
</dbReference>
<dbReference type="RefSeq" id="WP_132939426.1">
    <property type="nucleotide sequence ID" value="NZ_CP119676.1"/>
</dbReference>
<feature type="domain" description="GST N-terminal" evidence="1">
    <location>
        <begin position="4"/>
        <end position="84"/>
    </location>
</feature>
<proteinExistence type="predicted"/>
<gene>
    <name evidence="2" type="ORF">EDD55_107128</name>
</gene>
<dbReference type="Proteomes" id="UP000295304">
    <property type="component" value="Unassembled WGS sequence"/>
</dbReference>
<dbReference type="GO" id="GO:0006559">
    <property type="term" value="P:L-phenylalanine catabolic process"/>
    <property type="evidence" value="ECO:0007669"/>
    <property type="project" value="TreeGrafter"/>
</dbReference>
<dbReference type="GO" id="GO:0016034">
    <property type="term" value="F:maleylacetoacetate isomerase activity"/>
    <property type="evidence" value="ECO:0007669"/>
    <property type="project" value="TreeGrafter"/>
</dbReference>
<dbReference type="OrthoDB" id="9799538at2"/>
<dbReference type="Gene3D" id="3.40.30.10">
    <property type="entry name" value="Glutaredoxin"/>
    <property type="match status" value="1"/>
</dbReference>
<dbReference type="GO" id="GO:0006749">
    <property type="term" value="P:glutathione metabolic process"/>
    <property type="evidence" value="ECO:0007669"/>
    <property type="project" value="TreeGrafter"/>
</dbReference>
<dbReference type="Pfam" id="PF13409">
    <property type="entry name" value="GST_N_2"/>
    <property type="match status" value="1"/>
</dbReference>
<protein>
    <submittedName>
        <fullName evidence="2">Glutathione S-transferase</fullName>
    </submittedName>
</protein>
<dbReference type="InterPro" id="IPR004045">
    <property type="entry name" value="Glutathione_S-Trfase_N"/>
</dbReference>
<accession>A0A4R3J733</accession>
<organism evidence="2 3">
    <name type="scientific">Varunaivibrio sulfuroxidans</name>
    <dbReference type="NCBI Taxonomy" id="1773489"/>
    <lineage>
        <taxon>Bacteria</taxon>
        <taxon>Pseudomonadati</taxon>
        <taxon>Pseudomonadota</taxon>
        <taxon>Alphaproteobacteria</taxon>
        <taxon>Rhodospirillales</taxon>
        <taxon>Magnetovibrionaceae</taxon>
        <taxon>Varunaivibrio</taxon>
    </lineage>
</organism>
<reference evidence="2 3" key="1">
    <citation type="submission" date="2019-03" db="EMBL/GenBank/DDBJ databases">
        <title>Genomic Encyclopedia of Type Strains, Phase IV (KMG-IV): sequencing the most valuable type-strain genomes for metagenomic binning, comparative biology and taxonomic classification.</title>
        <authorList>
            <person name="Goeker M."/>
        </authorList>
    </citation>
    <scope>NUCLEOTIDE SEQUENCE [LARGE SCALE GENOMIC DNA]</scope>
    <source>
        <strain evidence="2 3">DSM 101688</strain>
    </source>
</reference>
<dbReference type="InterPro" id="IPR036282">
    <property type="entry name" value="Glutathione-S-Trfase_C_sf"/>
</dbReference>
<keyword evidence="3" id="KW-1185">Reference proteome</keyword>
<comment type="caution">
    <text evidence="2">The sequence shown here is derived from an EMBL/GenBank/DDBJ whole genome shotgun (WGS) entry which is preliminary data.</text>
</comment>
<dbReference type="PROSITE" id="PS50404">
    <property type="entry name" value="GST_NTER"/>
    <property type="match status" value="1"/>
</dbReference>
<keyword evidence="2" id="KW-0808">Transferase</keyword>
<name>A0A4R3J733_9PROT</name>
<dbReference type="PANTHER" id="PTHR42673">
    <property type="entry name" value="MALEYLACETOACETATE ISOMERASE"/>
    <property type="match status" value="1"/>
</dbReference>
<dbReference type="CDD" id="cd03043">
    <property type="entry name" value="GST_N_1"/>
    <property type="match status" value="1"/>
</dbReference>
<dbReference type="SUPFAM" id="SSF47616">
    <property type="entry name" value="GST C-terminal domain-like"/>
    <property type="match status" value="1"/>
</dbReference>
<dbReference type="Gene3D" id="1.20.1050.10">
    <property type="match status" value="1"/>
</dbReference>
<dbReference type="InterPro" id="IPR040079">
    <property type="entry name" value="Glutathione_S-Trfase"/>
</dbReference>
<dbReference type="InterPro" id="IPR036249">
    <property type="entry name" value="Thioredoxin-like_sf"/>
</dbReference>
<dbReference type="SUPFAM" id="SSF52833">
    <property type="entry name" value="Thioredoxin-like"/>
    <property type="match status" value="1"/>
</dbReference>
<evidence type="ECO:0000313" key="2">
    <source>
        <dbReference type="EMBL" id="TCS61719.1"/>
    </source>
</evidence>
<dbReference type="CDD" id="cd03194">
    <property type="entry name" value="GST_C_3"/>
    <property type="match status" value="1"/>
</dbReference>
<sequence>MTVPTLVIGNKNYSSWSLRPWLAMSVANIPFTEKLIPLFDARWDDAIAALSPNKKVPLLIDGDLRIWESLAILEYLAEKFPAARLWPENPAARATARAVSSEMHAGFAALRAHMPMNIRKTAPDKGRGPGVDDDIARVCAIWRDCRAAFGADGPFLFGAFSNADAMFAPIVSRFTTYGVALDDTCRAYADTILTLDAMTVWSDAARTEPWVIDADEV</sequence>
<dbReference type="EMBL" id="SLZW01000007">
    <property type="protein sequence ID" value="TCS61719.1"/>
    <property type="molecule type" value="Genomic_DNA"/>
</dbReference>
<evidence type="ECO:0000259" key="1">
    <source>
        <dbReference type="PROSITE" id="PS50404"/>
    </source>
</evidence>
<dbReference type="GO" id="GO:0004364">
    <property type="term" value="F:glutathione transferase activity"/>
    <property type="evidence" value="ECO:0007669"/>
    <property type="project" value="TreeGrafter"/>
</dbReference>